<dbReference type="CDD" id="cd24029">
    <property type="entry name" value="ASKHA_NBD_HSP70_DnaK_HscA_HscC"/>
    <property type="match status" value="1"/>
</dbReference>
<dbReference type="OrthoDB" id="9766019at2"/>
<evidence type="ECO:0000256" key="12">
    <source>
        <dbReference type="ARBA" id="ARBA00033103"/>
    </source>
</evidence>
<dbReference type="Gene3D" id="2.60.34.10">
    <property type="entry name" value="Substrate Binding Domain Of DNAk, Chain A, domain 1"/>
    <property type="match status" value="1"/>
</dbReference>
<accession>A0A1L8MLP8</accession>
<reference evidence="15" key="1">
    <citation type="submission" date="2016-06" db="EMBL/GenBank/DDBJ databases">
        <authorList>
            <person name="de Vries S.P.W."/>
            <person name="Hadjirin N.F."/>
            <person name="Lay E.M."/>
            <person name="Zadoks R.N."/>
            <person name="Peacock S.J."/>
            <person name="Parkhill J."/>
            <person name="Grant A.J."/>
            <person name="Mcdougall S."/>
            <person name="Holmes M.A."/>
        </authorList>
    </citation>
    <scope>NUCLEOTIDE SEQUENCE [LARGE SCALE GENOMIC DNA]</scope>
    <source>
        <strain evidence="15">NZ1587</strain>
    </source>
</reference>
<evidence type="ECO:0000256" key="2">
    <source>
        <dbReference type="ARBA" id="ARBA00007381"/>
    </source>
</evidence>
<dbReference type="RefSeq" id="WP_071793948.1">
    <property type="nucleotide sequence ID" value="NZ_LZDD01000002.1"/>
</dbReference>
<dbReference type="GO" id="GO:0005524">
    <property type="term" value="F:ATP binding"/>
    <property type="evidence" value="ECO:0007669"/>
    <property type="project" value="UniProtKB-KW"/>
</dbReference>
<protein>
    <recommendedName>
        <fullName evidence="3">Chaperone protein DnaK</fullName>
    </recommendedName>
    <alternativeName>
        <fullName evidence="4">Chaperone protein dnaK</fullName>
    </alternativeName>
    <alternativeName>
        <fullName evidence="12">HSP70</fullName>
    </alternativeName>
    <alternativeName>
        <fullName evidence="11">Heat shock 70 kDa protein</fullName>
    </alternativeName>
    <alternativeName>
        <fullName evidence="10">Heat shock protein 70</fullName>
    </alternativeName>
</protein>
<evidence type="ECO:0000256" key="11">
    <source>
        <dbReference type="ARBA" id="ARBA00030945"/>
    </source>
</evidence>
<gene>
    <name evidence="14" type="ORF">A9Q68_06820</name>
</gene>
<keyword evidence="9" id="KW-0143">Chaperone</keyword>
<dbReference type="InterPro" id="IPR013126">
    <property type="entry name" value="Hsp_70_fam"/>
</dbReference>
<dbReference type="InterPro" id="IPR018181">
    <property type="entry name" value="Heat_shock_70_CS"/>
</dbReference>
<dbReference type="InterPro" id="IPR029047">
    <property type="entry name" value="HSP70_peptide-bd_sf"/>
</dbReference>
<evidence type="ECO:0000256" key="13">
    <source>
        <dbReference type="RuleBase" id="RU003322"/>
    </source>
</evidence>
<dbReference type="STRING" id="1856638.A9Q68_06820"/>
<evidence type="ECO:0000256" key="10">
    <source>
        <dbReference type="ARBA" id="ARBA00030019"/>
    </source>
</evidence>
<comment type="function">
    <text evidence="1">Acts as a chaperone.</text>
</comment>
<dbReference type="PROSITE" id="PS00329">
    <property type="entry name" value="HSP70_2"/>
    <property type="match status" value="1"/>
</dbReference>
<evidence type="ECO:0000256" key="8">
    <source>
        <dbReference type="ARBA" id="ARBA00023016"/>
    </source>
</evidence>
<dbReference type="GO" id="GO:0140662">
    <property type="term" value="F:ATP-dependent protein folding chaperone"/>
    <property type="evidence" value="ECO:0007669"/>
    <property type="project" value="InterPro"/>
</dbReference>
<dbReference type="PROSITE" id="PS01036">
    <property type="entry name" value="HSP70_3"/>
    <property type="match status" value="1"/>
</dbReference>
<keyword evidence="7 13" id="KW-0067">ATP-binding</keyword>
<dbReference type="PANTHER" id="PTHR19375">
    <property type="entry name" value="HEAT SHOCK PROTEIN 70KDA"/>
    <property type="match status" value="1"/>
</dbReference>
<evidence type="ECO:0000256" key="1">
    <source>
        <dbReference type="ARBA" id="ARBA00002290"/>
    </source>
</evidence>
<evidence type="ECO:0000313" key="14">
    <source>
        <dbReference type="EMBL" id="OJF71694.1"/>
    </source>
</evidence>
<evidence type="ECO:0000256" key="7">
    <source>
        <dbReference type="ARBA" id="ARBA00022840"/>
    </source>
</evidence>
<evidence type="ECO:0000256" key="4">
    <source>
        <dbReference type="ARBA" id="ARBA00017249"/>
    </source>
</evidence>
<dbReference type="AlphaFoldDB" id="A0A1L8MLP8"/>
<dbReference type="Gene3D" id="3.30.420.40">
    <property type="match status" value="2"/>
</dbReference>
<comment type="similarity">
    <text evidence="2 13">Belongs to the heat shock protein 70 family.</text>
</comment>
<comment type="caution">
    <text evidence="14">The sequence shown here is derived from an EMBL/GenBank/DDBJ whole genome shotgun (WGS) entry which is preliminary data.</text>
</comment>
<evidence type="ECO:0000313" key="15">
    <source>
        <dbReference type="Proteomes" id="UP000182015"/>
    </source>
</evidence>
<evidence type="ECO:0000256" key="9">
    <source>
        <dbReference type="ARBA" id="ARBA00023186"/>
    </source>
</evidence>
<dbReference type="Gene3D" id="3.90.640.10">
    <property type="entry name" value="Actin, Chain A, domain 4"/>
    <property type="match status" value="1"/>
</dbReference>
<dbReference type="InterPro" id="IPR043129">
    <property type="entry name" value="ATPase_NBD"/>
</dbReference>
<keyword evidence="5" id="KW-0597">Phosphoprotein</keyword>
<dbReference type="PROSITE" id="PS00297">
    <property type="entry name" value="HSP70_1"/>
    <property type="match status" value="1"/>
</dbReference>
<keyword evidence="6 13" id="KW-0547">Nucleotide-binding</keyword>
<evidence type="ECO:0000256" key="6">
    <source>
        <dbReference type="ARBA" id="ARBA00022741"/>
    </source>
</evidence>
<evidence type="ECO:0000256" key="3">
    <source>
        <dbReference type="ARBA" id="ARBA00014415"/>
    </source>
</evidence>
<dbReference type="Proteomes" id="UP000182015">
    <property type="component" value="Unassembled WGS sequence"/>
</dbReference>
<dbReference type="EMBL" id="LZDD01000002">
    <property type="protein sequence ID" value="OJF71694.1"/>
    <property type="molecule type" value="Genomic_DNA"/>
</dbReference>
<keyword evidence="8" id="KW-0346">Stress response</keyword>
<proteinExistence type="inferred from homology"/>
<name>A0A1L8MLP8_9STRE</name>
<dbReference type="SUPFAM" id="SSF100920">
    <property type="entry name" value="Heat shock protein 70kD (HSP70), peptide-binding domain"/>
    <property type="match status" value="1"/>
</dbReference>
<evidence type="ECO:0000256" key="5">
    <source>
        <dbReference type="ARBA" id="ARBA00022553"/>
    </source>
</evidence>
<dbReference type="PRINTS" id="PR00301">
    <property type="entry name" value="HEATSHOCK70"/>
</dbReference>
<dbReference type="Pfam" id="PF00012">
    <property type="entry name" value="HSP70"/>
    <property type="match status" value="1"/>
</dbReference>
<organism evidence="14 15">
    <name type="scientific">Streptococcus bovimastitidis</name>
    <dbReference type="NCBI Taxonomy" id="1856638"/>
    <lineage>
        <taxon>Bacteria</taxon>
        <taxon>Bacillati</taxon>
        <taxon>Bacillota</taxon>
        <taxon>Bacilli</taxon>
        <taxon>Lactobacillales</taxon>
        <taxon>Streptococcaceae</taxon>
        <taxon>Streptococcus</taxon>
    </lineage>
</organism>
<sequence length="531" mass="59438">MRKKALGIDLGTTNSAMAMVKDNKAQIIPIGANDESVLRSAIYFSNISGKNRVSIGLDAINRGTKVGKIEYFKHDFKRDIAKSVESEAPNHVRVNSVILSALILNEFKKRAEIVARELGQDDLKDVVITVPAYFTSDQRKATKDAGKIAGFNVLRIINEPTAAAISYAHEKNISGNVLVYDLGGGTFDVTIMHVADHHYDILATDGNHRLGGLDFDKRLVNLIKQKLENQGLNMTSLTTKEEIQLRYQAEKIKIALSVHQSTYYEHFSDNGDFEVEITQKDFALAIQDLVKDTQLKIESTLLESKLRWADIDHILLVGGSTRMPIVRQMIESISGKMPHYEINPDTIVAEGASIIADLIVNDQVSFREQQNGLDTNDNKVVVRDVTSQGIGMLFRKVPGRQYDFVGDFVNSVLVPRNTQIPVTVTKDLYAFVDGQPNFQLKLTEGNYANPINVQQILKRVVYLSTPRQKGEKLASVHLTFDEEQMIHISIFDSLTNTLLDEFEINAQSNTEKQAVEDDLEELKAIFNQFVL</sequence>
<dbReference type="SUPFAM" id="SSF53067">
    <property type="entry name" value="Actin-like ATPase domain"/>
    <property type="match status" value="2"/>
</dbReference>
<keyword evidence="15" id="KW-1185">Reference proteome</keyword>